<dbReference type="EMBL" id="CP013232">
    <property type="protein sequence ID" value="AMO93108.1"/>
    <property type="molecule type" value="Genomic_DNA"/>
</dbReference>
<proteinExistence type="inferred from homology"/>
<feature type="transmembrane region" description="Helical" evidence="3">
    <location>
        <begin position="20"/>
        <end position="39"/>
    </location>
</feature>
<evidence type="ECO:0000259" key="4">
    <source>
        <dbReference type="Pfam" id="PF01370"/>
    </source>
</evidence>
<dbReference type="GO" id="GO:0016616">
    <property type="term" value="F:oxidoreductase activity, acting on the CH-OH group of donors, NAD or NADP as acceptor"/>
    <property type="evidence" value="ECO:0007669"/>
    <property type="project" value="TreeGrafter"/>
</dbReference>
<evidence type="ECO:0000313" key="5">
    <source>
        <dbReference type="EMBL" id="AMO93108.1"/>
    </source>
</evidence>
<keyword evidence="1" id="KW-0560">Oxidoreductase</keyword>
<feature type="domain" description="NAD-dependent epimerase/dehydratase" evidence="4">
    <location>
        <begin position="21"/>
        <end position="260"/>
    </location>
</feature>
<dbReference type="Gene3D" id="3.40.50.720">
    <property type="entry name" value="NAD(P)-binding Rossmann-like Domain"/>
    <property type="match status" value="1"/>
</dbReference>
<dbReference type="SUPFAM" id="SSF51735">
    <property type="entry name" value="NAD(P)-binding Rossmann-fold domains"/>
    <property type="match status" value="1"/>
</dbReference>
<accession>A0A127P5Z2</accession>
<dbReference type="InterPro" id="IPR036291">
    <property type="entry name" value="NAD(P)-bd_dom_sf"/>
</dbReference>
<dbReference type="Proteomes" id="UP000072421">
    <property type="component" value="Chromosome"/>
</dbReference>
<keyword evidence="3" id="KW-1133">Transmembrane helix</keyword>
<keyword evidence="3" id="KW-0812">Transmembrane</keyword>
<dbReference type="AlphaFoldDB" id="A0A127P5Z2"/>
<gene>
    <name evidence="5" type="ORF">CFter6_0377</name>
</gene>
<dbReference type="InterPro" id="IPR050425">
    <property type="entry name" value="NAD(P)_dehydrat-like"/>
</dbReference>
<organism evidence="5">
    <name type="scientific">Collimonas fungivorans</name>
    <dbReference type="NCBI Taxonomy" id="158899"/>
    <lineage>
        <taxon>Bacteria</taxon>
        <taxon>Pseudomonadati</taxon>
        <taxon>Pseudomonadota</taxon>
        <taxon>Betaproteobacteria</taxon>
        <taxon>Burkholderiales</taxon>
        <taxon>Oxalobacteraceae</taxon>
        <taxon>Collimonas</taxon>
    </lineage>
</organism>
<dbReference type="InterPro" id="IPR001509">
    <property type="entry name" value="Epimerase_deHydtase"/>
</dbReference>
<dbReference type="PATRIC" id="fig|158899.10.peg.377"/>
<evidence type="ECO:0000256" key="1">
    <source>
        <dbReference type="ARBA" id="ARBA00023002"/>
    </source>
</evidence>
<dbReference type="FunFam" id="3.40.50.720:FF:000336">
    <property type="entry name" value="Aldehyde reductase"/>
    <property type="match status" value="1"/>
</dbReference>
<dbReference type="PANTHER" id="PTHR10366:SF564">
    <property type="entry name" value="STEROL-4-ALPHA-CARBOXYLATE 3-DEHYDROGENASE, DECARBOXYLATING"/>
    <property type="match status" value="1"/>
</dbReference>
<evidence type="ECO:0000256" key="3">
    <source>
        <dbReference type="SAM" id="Phobius"/>
    </source>
</evidence>
<evidence type="ECO:0000313" key="6">
    <source>
        <dbReference type="Proteomes" id="UP000072421"/>
    </source>
</evidence>
<keyword evidence="3" id="KW-0472">Membrane</keyword>
<protein>
    <submittedName>
        <fullName evidence="5">NAD dependent epimerase/dehydratase family protein</fullName>
    </submittedName>
</protein>
<dbReference type="RefSeq" id="WP_061542161.1">
    <property type="nucleotide sequence ID" value="NZ_CP013232.1"/>
</dbReference>
<comment type="similarity">
    <text evidence="2">Belongs to the NAD(P)-dependent epimerase/dehydratase family. Dihydroflavonol-4-reductase subfamily.</text>
</comment>
<dbReference type="Pfam" id="PF01370">
    <property type="entry name" value="Epimerase"/>
    <property type="match status" value="1"/>
</dbReference>
<dbReference type="OrthoDB" id="9778052at2"/>
<dbReference type="PANTHER" id="PTHR10366">
    <property type="entry name" value="NAD DEPENDENT EPIMERASE/DEHYDRATASE"/>
    <property type="match status" value="1"/>
</dbReference>
<evidence type="ECO:0000256" key="2">
    <source>
        <dbReference type="ARBA" id="ARBA00023445"/>
    </source>
</evidence>
<reference evidence="5 6" key="1">
    <citation type="submission" date="2015-11" db="EMBL/GenBank/DDBJ databases">
        <title>Exploring the genomic traits of fungus-feeding bacterial genus Collimonas.</title>
        <authorList>
            <person name="Song C."/>
            <person name="Schmidt R."/>
            <person name="de Jager V."/>
            <person name="Krzyzanowska D."/>
            <person name="Jongedijk E."/>
            <person name="Cankar K."/>
            <person name="Beekwilder J."/>
            <person name="van Veen A."/>
            <person name="de Boer W."/>
            <person name="van Veen J.A."/>
            <person name="Garbeva P."/>
        </authorList>
    </citation>
    <scope>NUCLEOTIDE SEQUENCE [LARGE SCALE GENOMIC DNA]</scope>
    <source>
        <strain evidence="5 6">Ter6</strain>
    </source>
</reference>
<name>A0A127P5Z2_9BURK</name>
<sequence>MPVFIGNQRGGLNLESTNKTVIVTGGCGYVAGWMIAGLLQRGYRVRTTVRNLASEGAVRKSILSQCDPGDRLSFFSADLFQDAGWGTAMDGCDFVIHVASPMGQGAPKGTDLITPARDGTLRILKAAAAAGVRRVVITSSVAAAQNTLPAGDRNHVETDEGMWTDVNKKDTGDYARSKTLAEKAAWEFIEQDKSGLTLTSILPGMILGPVMTSKVSGSVEIISRMLTGRMAAVPRLGFSIVDVRDLVDLHISAMLSPAAAGQRFIASRGFLWLSEMVDILRRQSGMPTEKLPKRRLPDVVLRLAALFSAEAKFMAPLLGKESRYSHAKATALLDWHPRAAADTVTACAESLVARGIV</sequence>